<name>A0ACC0WN48_9STRA</name>
<keyword evidence="2" id="KW-1185">Reference proteome</keyword>
<sequence length="81" mass="9001">MDVFSVIWVADTETTDSGVGRTCAPESISTSAWMEVPEFGIQIRAPILEAYLDDSHCVAKLTIEDSYSFYYADPGVENFKL</sequence>
<evidence type="ECO:0000313" key="1">
    <source>
        <dbReference type="EMBL" id="KAI9920100.1"/>
    </source>
</evidence>
<proteinExistence type="predicted"/>
<organism evidence="1 2">
    <name type="scientific">Peronosclerospora sorghi</name>
    <dbReference type="NCBI Taxonomy" id="230839"/>
    <lineage>
        <taxon>Eukaryota</taxon>
        <taxon>Sar</taxon>
        <taxon>Stramenopiles</taxon>
        <taxon>Oomycota</taxon>
        <taxon>Peronosporomycetes</taxon>
        <taxon>Peronosporales</taxon>
        <taxon>Peronosporaceae</taxon>
        <taxon>Peronosclerospora</taxon>
    </lineage>
</organism>
<comment type="caution">
    <text evidence="1">The sequence shown here is derived from an EMBL/GenBank/DDBJ whole genome shotgun (WGS) entry which is preliminary data.</text>
</comment>
<protein>
    <submittedName>
        <fullName evidence="1">Uncharacterized protein</fullName>
    </submittedName>
</protein>
<accession>A0ACC0WN48</accession>
<evidence type="ECO:0000313" key="2">
    <source>
        <dbReference type="Proteomes" id="UP001163321"/>
    </source>
</evidence>
<gene>
    <name evidence="1" type="ORF">PsorP6_015832</name>
</gene>
<dbReference type="Proteomes" id="UP001163321">
    <property type="component" value="Chromosome 10"/>
</dbReference>
<dbReference type="EMBL" id="CM047589">
    <property type="protein sequence ID" value="KAI9920100.1"/>
    <property type="molecule type" value="Genomic_DNA"/>
</dbReference>
<reference evidence="1 2" key="1">
    <citation type="journal article" date="2022" name="bioRxiv">
        <title>The genome of the oomycete Peronosclerospora sorghi, a cosmopolitan pathogen of maize and sorghum, is inflated with dispersed pseudogenes.</title>
        <authorList>
            <person name="Fletcher K."/>
            <person name="Martin F."/>
            <person name="Isakeit T."/>
            <person name="Cavanaugh K."/>
            <person name="Magill C."/>
            <person name="Michelmore R."/>
        </authorList>
    </citation>
    <scope>NUCLEOTIDE SEQUENCE [LARGE SCALE GENOMIC DNA]</scope>
    <source>
        <strain evidence="1">P6</strain>
    </source>
</reference>